<feature type="region of interest" description="Disordered" evidence="1">
    <location>
        <begin position="181"/>
        <end position="266"/>
    </location>
</feature>
<feature type="compositionally biased region" description="Low complexity" evidence="1">
    <location>
        <begin position="214"/>
        <end position="233"/>
    </location>
</feature>
<feature type="compositionally biased region" description="Basic and acidic residues" evidence="1">
    <location>
        <begin position="239"/>
        <end position="266"/>
    </location>
</feature>
<reference evidence="2 3" key="1">
    <citation type="submission" date="2019-05" db="EMBL/GenBank/DDBJ databases">
        <title>Georgenia *** sp. nov., and Georgenia *** sp. nov., isolated from the intestinal contents of plateau pika (Ochotona curzoniae) in the Qinghai-Tibet plateau of China.</title>
        <authorList>
            <person name="Tian Z."/>
        </authorList>
    </citation>
    <scope>NUCLEOTIDE SEQUENCE [LARGE SCALE GENOMIC DNA]</scope>
    <source>
        <strain evidence="2 3">Z294</strain>
    </source>
</reference>
<feature type="compositionally biased region" description="Acidic residues" evidence="1">
    <location>
        <begin position="307"/>
        <end position="317"/>
    </location>
</feature>
<dbReference type="RefSeq" id="WP_139948662.1">
    <property type="nucleotide sequence ID" value="NZ_CP040899.1"/>
</dbReference>
<dbReference type="Proteomes" id="UP000313948">
    <property type="component" value="Chromosome"/>
</dbReference>
<keyword evidence="3" id="KW-1185">Reference proteome</keyword>
<evidence type="ECO:0000256" key="1">
    <source>
        <dbReference type="SAM" id="MobiDB-lite"/>
    </source>
</evidence>
<proteinExistence type="predicted"/>
<dbReference type="EMBL" id="CP040899">
    <property type="protein sequence ID" value="QDB79647.1"/>
    <property type="molecule type" value="Genomic_DNA"/>
</dbReference>
<gene>
    <name evidence="2" type="ORF">FE251_09865</name>
</gene>
<name>A0ABX5VMB1_9MICO</name>
<feature type="region of interest" description="Disordered" evidence="1">
    <location>
        <begin position="307"/>
        <end position="333"/>
    </location>
</feature>
<sequence>MADTDDDAALAGIARDLYALLPAEFVTARNSRAAEVRRAGERALATRVKVLPKPSVPAWAVGLVAREEPDDLDTLGELGAELRVAQASANPLELRALGKRRRQLAAALTRTAARLAEERGVPLSAAAQEQVELTWQAVVIEPAAERAVRSLLLVRTLAPGDLGGVALDGALAVPVEGVTIDEDDAADDQPAAPPRRRAATARTSRGDDEGQGRRTGAQGARAARARATGGKQRPTVVEPPEREADEGSARDDARETRRAERDLRARERVAEQARADREEAQEELARVEARVLQVATRAEELRRELENVEEELEELDEERAAAQEEREDAEDREATALRAVEEARGRLAGLAGE</sequence>
<evidence type="ECO:0000313" key="2">
    <source>
        <dbReference type="EMBL" id="QDB79647.1"/>
    </source>
</evidence>
<protein>
    <recommendedName>
        <fullName evidence="4">Transposase</fullName>
    </recommendedName>
</protein>
<accession>A0ABX5VMB1</accession>
<evidence type="ECO:0000313" key="3">
    <source>
        <dbReference type="Proteomes" id="UP000313948"/>
    </source>
</evidence>
<organism evidence="2 3">
    <name type="scientific">Georgenia wutianyii</name>
    <dbReference type="NCBI Taxonomy" id="2585135"/>
    <lineage>
        <taxon>Bacteria</taxon>
        <taxon>Bacillati</taxon>
        <taxon>Actinomycetota</taxon>
        <taxon>Actinomycetes</taxon>
        <taxon>Micrococcales</taxon>
        <taxon>Bogoriellaceae</taxon>
        <taxon>Georgenia</taxon>
    </lineage>
</organism>
<evidence type="ECO:0008006" key="4">
    <source>
        <dbReference type="Google" id="ProtNLM"/>
    </source>
</evidence>